<evidence type="ECO:0000259" key="2">
    <source>
        <dbReference type="Pfam" id="PF08327"/>
    </source>
</evidence>
<accession>A0A543HH28</accession>
<proteinExistence type="inferred from homology"/>
<comment type="caution">
    <text evidence="3">The sequence shown here is derived from an EMBL/GenBank/DDBJ whole genome shotgun (WGS) entry which is preliminary data.</text>
</comment>
<keyword evidence="4" id="KW-1185">Reference proteome</keyword>
<sequence>MSNGLTITRIFTVPPESVYAAWTRPEHFSVWFGTAAVSVPLDTLSLDVRVGGEWRAVMHLADGHVINWVGEYVELDPPHRLVFTMTDRPDDPARARHRHLCGGRGRYRDDASPGC</sequence>
<dbReference type="InterPro" id="IPR013538">
    <property type="entry name" value="ASHA1/2-like_C"/>
</dbReference>
<dbReference type="SUPFAM" id="SSF55961">
    <property type="entry name" value="Bet v1-like"/>
    <property type="match status" value="1"/>
</dbReference>
<feature type="domain" description="Activator of Hsp90 ATPase homologue 1/2-like C-terminal" evidence="2">
    <location>
        <begin position="13"/>
        <end position="92"/>
    </location>
</feature>
<evidence type="ECO:0000256" key="1">
    <source>
        <dbReference type="ARBA" id="ARBA00006817"/>
    </source>
</evidence>
<dbReference type="EMBL" id="VFPN01000004">
    <property type="protein sequence ID" value="TQM57630.1"/>
    <property type="molecule type" value="Genomic_DNA"/>
</dbReference>
<dbReference type="CDD" id="cd07814">
    <property type="entry name" value="SRPBCC_CalC_Aha1-like"/>
    <property type="match status" value="1"/>
</dbReference>
<dbReference type="Gene3D" id="3.30.530.20">
    <property type="match status" value="1"/>
</dbReference>
<dbReference type="AlphaFoldDB" id="A0A543HH28"/>
<dbReference type="Pfam" id="PF08327">
    <property type="entry name" value="AHSA1"/>
    <property type="match status" value="1"/>
</dbReference>
<evidence type="ECO:0000313" key="4">
    <source>
        <dbReference type="Proteomes" id="UP000318331"/>
    </source>
</evidence>
<reference evidence="3 4" key="1">
    <citation type="submission" date="2019-06" db="EMBL/GenBank/DDBJ databases">
        <title>Sequencing the genomes of 1000 actinobacteria strains.</title>
        <authorList>
            <person name="Klenk H.-P."/>
        </authorList>
    </citation>
    <scope>NUCLEOTIDE SEQUENCE [LARGE SCALE GENOMIC DNA]</scope>
    <source>
        <strain evidence="3 4">DSM 18031</strain>
    </source>
</reference>
<organism evidence="3 4">
    <name type="scientific">Klugiella xanthotipulae</name>
    <dbReference type="NCBI Taxonomy" id="244735"/>
    <lineage>
        <taxon>Bacteria</taxon>
        <taxon>Bacillati</taxon>
        <taxon>Actinomycetota</taxon>
        <taxon>Actinomycetes</taxon>
        <taxon>Micrococcales</taxon>
        <taxon>Microbacteriaceae</taxon>
        <taxon>Klugiella</taxon>
    </lineage>
</organism>
<dbReference type="InterPro" id="IPR023393">
    <property type="entry name" value="START-like_dom_sf"/>
</dbReference>
<name>A0A543HH28_9MICO</name>
<evidence type="ECO:0000313" key="3">
    <source>
        <dbReference type="EMBL" id="TQM57630.1"/>
    </source>
</evidence>
<dbReference type="Proteomes" id="UP000318331">
    <property type="component" value="Unassembled WGS sequence"/>
</dbReference>
<dbReference type="RefSeq" id="WP_246054672.1">
    <property type="nucleotide sequence ID" value="NZ_BAAAYS010000015.1"/>
</dbReference>
<gene>
    <name evidence="3" type="ORF">FB466_2625</name>
</gene>
<comment type="similarity">
    <text evidence="1">Belongs to the AHA1 family.</text>
</comment>
<protein>
    <submittedName>
        <fullName evidence="3">Activator of Hsp90 ATPase-like protein</fullName>
    </submittedName>
</protein>